<comment type="caution">
    <text evidence="2">The sequence shown here is derived from an EMBL/GenBank/DDBJ whole genome shotgun (WGS) entry which is preliminary data.</text>
</comment>
<dbReference type="Proteomes" id="UP000573603">
    <property type="component" value="Unassembled WGS sequence"/>
</dbReference>
<dbReference type="Pfam" id="PF13093">
    <property type="entry name" value="FTA4"/>
    <property type="match status" value="1"/>
</dbReference>
<proteinExistence type="predicted"/>
<sequence length="268" mass="30229">MSSHPTAPTIPTVKQSFITSQTTLLSQPLAPSRSWQETNDASDEAIPDRVVQEVLYNLNHTIQQHCRRVYPPQASRSIAEQINDVYTKDAERKVGGPTDTEGGIGRELDLSEYLNIRYENFGLTLVAEDEAIETLPASWHLEKDINDHPMETKRYADAVQQLTELNDQRKQLREQVARLKRLQSIVEPLHTDENGAGIQENLLTRNGPVEKELERMRLLLARVGGRVLSLPEEAPNGEAKEVSLTEMGAQGRKRRVDQFLADNKVFPS</sequence>
<keyword evidence="1" id="KW-0175">Coiled coil</keyword>
<dbReference type="PANTHER" id="PTHR42040:SF1">
    <property type="entry name" value="INNER KINETOCHORE SUBUNIT FTA4"/>
    <property type="match status" value="1"/>
</dbReference>
<evidence type="ECO:0008006" key="4">
    <source>
        <dbReference type="Google" id="ProtNLM"/>
    </source>
</evidence>
<evidence type="ECO:0000256" key="1">
    <source>
        <dbReference type="SAM" id="Coils"/>
    </source>
</evidence>
<organism evidence="2 3">
    <name type="scientific">Fusarium anthophilum</name>
    <dbReference type="NCBI Taxonomy" id="48485"/>
    <lineage>
        <taxon>Eukaryota</taxon>
        <taxon>Fungi</taxon>
        <taxon>Dikarya</taxon>
        <taxon>Ascomycota</taxon>
        <taxon>Pezizomycotina</taxon>
        <taxon>Sordariomycetes</taxon>
        <taxon>Hypocreomycetidae</taxon>
        <taxon>Hypocreales</taxon>
        <taxon>Nectriaceae</taxon>
        <taxon>Fusarium</taxon>
        <taxon>Fusarium fujikuroi species complex</taxon>
    </lineage>
</organism>
<dbReference type="PANTHER" id="PTHR42040">
    <property type="entry name" value="INNER KINETOCHORE SUBUNIT FTA4"/>
    <property type="match status" value="1"/>
</dbReference>
<accession>A0A8H5E0V4</accession>
<keyword evidence="3" id="KW-1185">Reference proteome</keyword>
<gene>
    <name evidence="2" type="ORF">FANTH_8423</name>
</gene>
<dbReference type="InterPro" id="IPR025207">
    <property type="entry name" value="Sim4_Fta4"/>
</dbReference>
<protein>
    <recommendedName>
        <fullName evidence="4">Kinetochore protein fta4</fullName>
    </recommendedName>
</protein>
<dbReference type="AlphaFoldDB" id="A0A8H5E0V4"/>
<reference evidence="2 3" key="1">
    <citation type="journal article" date="2020" name="BMC Genomics">
        <title>Correction to: Identification and distribution of gene clusters required for synthesis of sphingolipid metabolism inhibitors in diverse species of the filamentous fungus Fusarium.</title>
        <authorList>
            <person name="Kim H.S."/>
            <person name="Lohmar J.M."/>
            <person name="Busman M."/>
            <person name="Brown D.W."/>
            <person name="Naumann T.A."/>
            <person name="Divon H.H."/>
            <person name="Lysoe E."/>
            <person name="Uhlig S."/>
            <person name="Proctor R.H."/>
        </authorList>
    </citation>
    <scope>NUCLEOTIDE SEQUENCE [LARGE SCALE GENOMIC DNA]</scope>
    <source>
        <strain evidence="2 3">NRRL 25214</strain>
    </source>
</reference>
<dbReference type="EMBL" id="JABEVY010000197">
    <property type="protein sequence ID" value="KAF5243018.1"/>
    <property type="molecule type" value="Genomic_DNA"/>
</dbReference>
<name>A0A8H5E0V4_9HYPO</name>
<dbReference type="GO" id="GO:0031511">
    <property type="term" value="C:Mis6-Sim4 complex"/>
    <property type="evidence" value="ECO:0007669"/>
    <property type="project" value="InterPro"/>
</dbReference>
<feature type="coiled-coil region" evidence="1">
    <location>
        <begin position="155"/>
        <end position="185"/>
    </location>
</feature>
<evidence type="ECO:0000313" key="2">
    <source>
        <dbReference type="EMBL" id="KAF5243018.1"/>
    </source>
</evidence>
<evidence type="ECO:0000313" key="3">
    <source>
        <dbReference type="Proteomes" id="UP000573603"/>
    </source>
</evidence>